<protein>
    <submittedName>
        <fullName evidence="1">Uncharacterized protein</fullName>
    </submittedName>
</protein>
<accession>A0A0F9L2Z7</accession>
<proteinExistence type="predicted"/>
<organism evidence="1">
    <name type="scientific">marine sediment metagenome</name>
    <dbReference type="NCBI Taxonomy" id="412755"/>
    <lineage>
        <taxon>unclassified sequences</taxon>
        <taxon>metagenomes</taxon>
        <taxon>ecological metagenomes</taxon>
    </lineage>
</organism>
<dbReference type="AlphaFoldDB" id="A0A0F9L2Z7"/>
<dbReference type="EMBL" id="LAZR01006860">
    <property type="protein sequence ID" value="KKM89169.1"/>
    <property type="molecule type" value="Genomic_DNA"/>
</dbReference>
<name>A0A0F9L2Z7_9ZZZZ</name>
<reference evidence="1" key="1">
    <citation type="journal article" date="2015" name="Nature">
        <title>Complex archaea that bridge the gap between prokaryotes and eukaryotes.</title>
        <authorList>
            <person name="Spang A."/>
            <person name="Saw J.H."/>
            <person name="Jorgensen S.L."/>
            <person name="Zaremba-Niedzwiedzka K."/>
            <person name="Martijn J."/>
            <person name="Lind A.E."/>
            <person name="van Eijk R."/>
            <person name="Schleper C."/>
            <person name="Guy L."/>
            <person name="Ettema T.J."/>
        </authorList>
    </citation>
    <scope>NUCLEOTIDE SEQUENCE</scope>
</reference>
<evidence type="ECO:0000313" key="1">
    <source>
        <dbReference type="EMBL" id="KKM89169.1"/>
    </source>
</evidence>
<comment type="caution">
    <text evidence="1">The sequence shown here is derived from an EMBL/GenBank/DDBJ whole genome shotgun (WGS) entry which is preliminary data.</text>
</comment>
<sequence>MEHYSEEHKNIYICRNYELGEEDGFKYEDKLIVSPTLGMHAASHVHVEGVRLYPYIVDFSGGTPIVRYISLGYDVEMKSNPATVG</sequence>
<gene>
    <name evidence="1" type="ORF">LCGC14_1251500</name>
</gene>